<reference evidence="1" key="1">
    <citation type="journal article" date="2013" name="Environ. Microbiol.">
        <title>Microbiota from the distal guts of lean and obese adolescents exhibit partial functional redundancy besides clear differences in community structure.</title>
        <authorList>
            <person name="Ferrer M."/>
            <person name="Ruiz A."/>
            <person name="Lanza F."/>
            <person name="Haange S.B."/>
            <person name="Oberbach A."/>
            <person name="Till H."/>
            <person name="Bargiela R."/>
            <person name="Campoy C."/>
            <person name="Segura M.T."/>
            <person name="Richter M."/>
            <person name="von Bergen M."/>
            <person name="Seifert J."/>
            <person name="Suarez A."/>
        </authorList>
    </citation>
    <scope>NUCLEOTIDE SEQUENCE</scope>
</reference>
<proteinExistence type="predicted"/>
<protein>
    <submittedName>
        <fullName evidence="1">Uncharacterized protein</fullName>
    </submittedName>
</protein>
<dbReference type="EMBL" id="AJWZ01001117">
    <property type="protein sequence ID" value="EKC74794.1"/>
    <property type="molecule type" value="Genomic_DNA"/>
</dbReference>
<dbReference type="InterPro" id="IPR017853">
    <property type="entry name" value="GH"/>
</dbReference>
<dbReference type="SUPFAM" id="SSF51445">
    <property type="entry name" value="(Trans)glycosidases"/>
    <property type="match status" value="1"/>
</dbReference>
<feature type="non-terminal residue" evidence="1">
    <location>
        <position position="46"/>
    </location>
</feature>
<comment type="caution">
    <text evidence="1">The sequence shown here is derived from an EMBL/GenBank/DDBJ whole genome shotgun (WGS) entry which is preliminary data.</text>
</comment>
<name>K1U4B1_9ZZZZ</name>
<organism evidence="1">
    <name type="scientific">human gut metagenome</name>
    <dbReference type="NCBI Taxonomy" id="408170"/>
    <lineage>
        <taxon>unclassified sequences</taxon>
        <taxon>metagenomes</taxon>
        <taxon>organismal metagenomes</taxon>
    </lineage>
</organism>
<gene>
    <name evidence="1" type="ORF">OBE_01671</name>
</gene>
<dbReference type="AlphaFoldDB" id="K1U4B1"/>
<sequence length="46" mass="5589">MSFSWAVAENPGCREYIDGFFKHYKEMGVEFIRMDFLSWYEDGQDR</sequence>
<evidence type="ECO:0000313" key="1">
    <source>
        <dbReference type="EMBL" id="EKC74794.1"/>
    </source>
</evidence>
<accession>K1U4B1</accession>